<evidence type="ECO:0000313" key="3">
    <source>
        <dbReference type="EMBL" id="KAK6337707.1"/>
    </source>
</evidence>
<keyword evidence="4" id="KW-1185">Reference proteome</keyword>
<proteinExistence type="predicted"/>
<feature type="compositionally biased region" description="Low complexity" evidence="1">
    <location>
        <begin position="474"/>
        <end position="500"/>
    </location>
</feature>
<feature type="region of interest" description="Disordered" evidence="1">
    <location>
        <begin position="245"/>
        <end position="362"/>
    </location>
</feature>
<feature type="domain" description="PAS" evidence="2">
    <location>
        <begin position="187"/>
        <end position="233"/>
    </location>
</feature>
<dbReference type="InterPro" id="IPR035965">
    <property type="entry name" value="PAS-like_dom_sf"/>
</dbReference>
<evidence type="ECO:0000313" key="4">
    <source>
        <dbReference type="Proteomes" id="UP001375240"/>
    </source>
</evidence>
<name>A0AAV9U7W4_9PEZI</name>
<feature type="compositionally biased region" description="Basic residues" evidence="1">
    <location>
        <begin position="515"/>
        <end position="527"/>
    </location>
</feature>
<dbReference type="NCBIfam" id="TIGR00229">
    <property type="entry name" value="sensory_box"/>
    <property type="match status" value="1"/>
</dbReference>
<comment type="caution">
    <text evidence="3">The sequence shown here is derived from an EMBL/GenBank/DDBJ whole genome shotgun (WGS) entry which is preliminary data.</text>
</comment>
<evidence type="ECO:0000256" key="1">
    <source>
        <dbReference type="SAM" id="MobiDB-lite"/>
    </source>
</evidence>
<dbReference type="SUPFAM" id="SSF55785">
    <property type="entry name" value="PYP-like sensor domain (PAS domain)"/>
    <property type="match status" value="2"/>
</dbReference>
<dbReference type="CDD" id="cd00130">
    <property type="entry name" value="PAS"/>
    <property type="match status" value="2"/>
</dbReference>
<dbReference type="InterPro" id="IPR050933">
    <property type="entry name" value="Circadian_TF"/>
</dbReference>
<dbReference type="Proteomes" id="UP001375240">
    <property type="component" value="Unassembled WGS sequence"/>
</dbReference>
<dbReference type="AlphaFoldDB" id="A0AAV9U7W4"/>
<dbReference type="InterPro" id="IPR013655">
    <property type="entry name" value="PAS_fold_3"/>
</dbReference>
<accession>A0AAV9U7W4</accession>
<feature type="region of interest" description="Disordered" evidence="1">
    <location>
        <begin position="448"/>
        <end position="467"/>
    </location>
</feature>
<dbReference type="Pfam" id="PF08447">
    <property type="entry name" value="PAS_3"/>
    <property type="match status" value="2"/>
</dbReference>
<feature type="compositionally biased region" description="Low complexity" evidence="1">
    <location>
        <begin position="334"/>
        <end position="345"/>
    </location>
</feature>
<dbReference type="PANTHER" id="PTHR23042">
    <property type="entry name" value="CIRCADIAN PROTEIN CLOCK/ARNT/BMAL/PAS"/>
    <property type="match status" value="1"/>
</dbReference>
<feature type="domain" description="PAS" evidence="2">
    <location>
        <begin position="30"/>
        <end position="82"/>
    </location>
</feature>
<feature type="compositionally biased region" description="Pro residues" evidence="1">
    <location>
        <begin position="253"/>
        <end position="270"/>
    </location>
</feature>
<dbReference type="SMART" id="SM00091">
    <property type="entry name" value="PAS"/>
    <property type="match status" value="2"/>
</dbReference>
<dbReference type="PROSITE" id="PS50112">
    <property type="entry name" value="PAS"/>
    <property type="match status" value="2"/>
</dbReference>
<evidence type="ECO:0000259" key="2">
    <source>
        <dbReference type="PROSITE" id="PS50112"/>
    </source>
</evidence>
<feature type="region of interest" description="Disordered" evidence="1">
    <location>
        <begin position="474"/>
        <end position="527"/>
    </location>
</feature>
<dbReference type="Gene3D" id="3.30.450.20">
    <property type="entry name" value="PAS domain"/>
    <property type="match status" value="2"/>
</dbReference>
<dbReference type="EMBL" id="JAVHNQ010000010">
    <property type="protein sequence ID" value="KAK6337707.1"/>
    <property type="molecule type" value="Genomic_DNA"/>
</dbReference>
<reference evidence="3 4" key="1">
    <citation type="submission" date="2019-10" db="EMBL/GenBank/DDBJ databases">
        <authorList>
            <person name="Palmer J.M."/>
        </authorList>
    </citation>
    <scope>NUCLEOTIDE SEQUENCE [LARGE SCALE GENOMIC DNA]</scope>
    <source>
        <strain evidence="3 4">TWF696</strain>
    </source>
</reference>
<gene>
    <name evidence="3" type="ORF">TWF696_001190</name>
</gene>
<sequence>MDGPAPSGSAGAAAAAAAAMEKTFITMHDLSADARIVYASDSVSDVLGYPPEDVVGLSCFDFFHPDELPFARKVHTRGIHLDRAAVLAYCRVKHKDGSFVNCETIFSVVYDVFVAATTVHVQTSKSQGRALTAPVIRRVFSSSPNDPRYHMLTHLSTKFRMESSHDHNSHEPRVALILNRFTRSLTMLYVSHASQSIFGIPPEDLAGKSFFECIHPDCLQEAVDALERAKENDSIAYLRFQWRDPLNPQDDALPPPPPPPQQQRQPPQPAPERSLRRSQRISSQAKRKFDADESAAAQASSSNRPAKRRGAIPRDEDLALQDAGPSRPDPSAAPAPSGEASSSRALDVSGPQQAPASRPRIAEAEAVVSCTSDGLVVILRQARPLIPKPLHNVPSSMFASPWAPVPLVPNVENAPDKSREISFMEAIREVAVFAWSLRQLGGEIISNPETEAVSEPDEKKADVEEEKDAVITAAAKGKARAPALKDAAPSPRRALASPDAQESVSVARAQEKERRGRSKGNPRKQRR</sequence>
<protein>
    <recommendedName>
        <fullName evidence="2">PAS domain-containing protein</fullName>
    </recommendedName>
</protein>
<dbReference type="InterPro" id="IPR000014">
    <property type="entry name" value="PAS"/>
</dbReference>
<organism evidence="3 4">
    <name type="scientific">Orbilia brochopaga</name>
    <dbReference type="NCBI Taxonomy" id="3140254"/>
    <lineage>
        <taxon>Eukaryota</taxon>
        <taxon>Fungi</taxon>
        <taxon>Dikarya</taxon>
        <taxon>Ascomycota</taxon>
        <taxon>Pezizomycotina</taxon>
        <taxon>Orbiliomycetes</taxon>
        <taxon>Orbiliales</taxon>
        <taxon>Orbiliaceae</taxon>
        <taxon>Orbilia</taxon>
    </lineage>
</organism>